<dbReference type="Pfam" id="PF10823">
    <property type="entry name" value="DUF2568"/>
    <property type="match status" value="1"/>
</dbReference>
<proteinExistence type="predicted"/>
<keyword evidence="3" id="KW-1185">Reference proteome</keyword>
<dbReference type="Proteomes" id="UP001596011">
    <property type="component" value="Unassembled WGS sequence"/>
</dbReference>
<dbReference type="InterPro" id="IPR021214">
    <property type="entry name" value="DUF2568"/>
</dbReference>
<accession>A0ABV9HAR8</accession>
<feature type="transmembrane region" description="Helical" evidence="1">
    <location>
        <begin position="33"/>
        <end position="52"/>
    </location>
</feature>
<name>A0ABV9HAR8_9MICO</name>
<sequence>MRTTALLVRLLLELALFAGAAYAGWTLSDGGWRILFVILAPATVIAIWGTFLSPKARVTIPPSARITLEALLFGGIGYLLWQAGVPTIGTALAVVWVLHRVVLALTAGTPSILETGGTPR</sequence>
<dbReference type="EMBL" id="JBHSFI010000001">
    <property type="protein sequence ID" value="MFC4626832.1"/>
    <property type="molecule type" value="Genomic_DNA"/>
</dbReference>
<gene>
    <name evidence="2" type="ORF">ACFO6V_01215</name>
</gene>
<keyword evidence="1" id="KW-0472">Membrane</keyword>
<organism evidence="2 3">
    <name type="scientific">Promicromonospora alba</name>
    <dbReference type="NCBI Taxonomy" id="1616110"/>
    <lineage>
        <taxon>Bacteria</taxon>
        <taxon>Bacillati</taxon>
        <taxon>Actinomycetota</taxon>
        <taxon>Actinomycetes</taxon>
        <taxon>Micrococcales</taxon>
        <taxon>Promicromonosporaceae</taxon>
        <taxon>Promicromonospora</taxon>
    </lineage>
</organism>
<keyword evidence="1" id="KW-1133">Transmembrane helix</keyword>
<dbReference type="RefSeq" id="WP_377131316.1">
    <property type="nucleotide sequence ID" value="NZ_JBHSFI010000001.1"/>
</dbReference>
<keyword evidence="1" id="KW-0812">Transmembrane</keyword>
<evidence type="ECO:0000313" key="3">
    <source>
        <dbReference type="Proteomes" id="UP001596011"/>
    </source>
</evidence>
<reference evidence="3" key="1">
    <citation type="journal article" date="2019" name="Int. J. Syst. Evol. Microbiol.">
        <title>The Global Catalogue of Microorganisms (GCM) 10K type strain sequencing project: providing services to taxonomists for standard genome sequencing and annotation.</title>
        <authorList>
            <consortium name="The Broad Institute Genomics Platform"/>
            <consortium name="The Broad Institute Genome Sequencing Center for Infectious Disease"/>
            <person name="Wu L."/>
            <person name="Ma J."/>
        </authorList>
    </citation>
    <scope>NUCLEOTIDE SEQUENCE [LARGE SCALE GENOMIC DNA]</scope>
    <source>
        <strain evidence="3">CCUG 42722</strain>
    </source>
</reference>
<comment type="caution">
    <text evidence="2">The sequence shown here is derived from an EMBL/GenBank/DDBJ whole genome shotgun (WGS) entry which is preliminary data.</text>
</comment>
<protein>
    <submittedName>
        <fullName evidence="2">YrdB family protein</fullName>
    </submittedName>
</protein>
<evidence type="ECO:0000256" key="1">
    <source>
        <dbReference type="SAM" id="Phobius"/>
    </source>
</evidence>
<evidence type="ECO:0000313" key="2">
    <source>
        <dbReference type="EMBL" id="MFC4626832.1"/>
    </source>
</evidence>